<dbReference type="InterPro" id="IPR002018">
    <property type="entry name" value="CarbesteraseB"/>
</dbReference>
<dbReference type="Gene3D" id="3.40.50.1820">
    <property type="entry name" value="alpha/beta hydrolase"/>
    <property type="match status" value="2"/>
</dbReference>
<protein>
    <recommendedName>
        <fullName evidence="2">Carboxylesterase type B domain-containing protein</fullName>
    </recommendedName>
</protein>
<keyword evidence="4" id="KW-1185">Reference proteome</keyword>
<evidence type="ECO:0000313" key="4">
    <source>
        <dbReference type="Proteomes" id="UP000663866"/>
    </source>
</evidence>
<accession>A0A819ZNA9</accession>
<dbReference type="AlphaFoldDB" id="A0A819ZNA9"/>
<dbReference type="EMBL" id="CAJOBG010005951">
    <property type="protein sequence ID" value="CAF4171050.1"/>
    <property type="molecule type" value="Genomic_DNA"/>
</dbReference>
<dbReference type="InterPro" id="IPR029058">
    <property type="entry name" value="AB_hydrolase_fold"/>
</dbReference>
<proteinExistence type="predicted"/>
<comment type="caution">
    <text evidence="3">The sequence shown here is derived from an EMBL/GenBank/DDBJ whole genome shotgun (WGS) entry which is preliminary data.</text>
</comment>
<feature type="domain" description="Carboxylesterase type B" evidence="2">
    <location>
        <begin position="253"/>
        <end position="492"/>
    </location>
</feature>
<keyword evidence="1" id="KW-0472">Membrane</keyword>
<dbReference type="Pfam" id="PF00135">
    <property type="entry name" value="COesterase"/>
    <property type="match status" value="2"/>
</dbReference>
<keyword evidence="1" id="KW-1133">Transmembrane helix</keyword>
<reference evidence="3" key="1">
    <citation type="submission" date="2021-02" db="EMBL/GenBank/DDBJ databases">
        <authorList>
            <person name="Nowell W R."/>
        </authorList>
    </citation>
    <scope>NUCLEOTIDE SEQUENCE</scope>
</reference>
<feature type="transmembrane region" description="Helical" evidence="1">
    <location>
        <begin position="7"/>
        <end position="28"/>
    </location>
</feature>
<organism evidence="3 4">
    <name type="scientific">Rotaria magnacalcarata</name>
    <dbReference type="NCBI Taxonomy" id="392030"/>
    <lineage>
        <taxon>Eukaryota</taxon>
        <taxon>Metazoa</taxon>
        <taxon>Spiralia</taxon>
        <taxon>Gnathifera</taxon>
        <taxon>Rotifera</taxon>
        <taxon>Eurotatoria</taxon>
        <taxon>Bdelloidea</taxon>
        <taxon>Philodinida</taxon>
        <taxon>Philodinidae</taxon>
        <taxon>Rotaria</taxon>
    </lineage>
</organism>
<gene>
    <name evidence="3" type="ORF">OVN521_LOCUS24707</name>
</gene>
<feature type="domain" description="Carboxylesterase type B" evidence="2">
    <location>
        <begin position="28"/>
        <end position="252"/>
    </location>
</feature>
<name>A0A819ZNA9_9BILA</name>
<keyword evidence="1" id="KW-0812">Transmembrane</keyword>
<dbReference type="Proteomes" id="UP000663866">
    <property type="component" value="Unassembled WGS sequence"/>
</dbReference>
<dbReference type="PANTHER" id="PTHR11559">
    <property type="entry name" value="CARBOXYLESTERASE"/>
    <property type="match status" value="1"/>
</dbReference>
<evidence type="ECO:0000256" key="1">
    <source>
        <dbReference type="SAM" id="Phobius"/>
    </source>
</evidence>
<evidence type="ECO:0000259" key="2">
    <source>
        <dbReference type="Pfam" id="PF00135"/>
    </source>
</evidence>
<evidence type="ECO:0000313" key="3">
    <source>
        <dbReference type="EMBL" id="CAF4171050.1"/>
    </source>
</evidence>
<feature type="transmembrane region" description="Helical" evidence="1">
    <location>
        <begin position="525"/>
        <end position="547"/>
    </location>
</feature>
<dbReference type="SUPFAM" id="SSF53474">
    <property type="entry name" value="alpha/beta-Hydrolases"/>
    <property type="match status" value="1"/>
</dbReference>
<dbReference type="InterPro" id="IPR050309">
    <property type="entry name" value="Type-B_Carboxylest/Lipase"/>
</dbReference>
<sequence>MTQSIRIWLYCYAYVFVITAHITPIVGLQTQKGIINGQETQYSIEYLGIQYAKINRWKWKPPIDLASDMFPNGSFSATSFGPCCPQRDAGLYIPMQDEQCLNLNIFTPKVTVNQSLLPVLVWIRGGGLQSGCSSQSIPRIYNGTNIIARSLQQQPVIVVTINYRLGVLGDMYLLELAEENSSEWPTAGNYYYLDMLSALRWINRNIRDYGGNPSNVLLFGESSGANAVVDLGALKGSSNLYQHVISQSGGAGNSEMTLACLRNSSIENLVTAYGDRQTKPIVDGYFFPFYPPTAIEKGKYNQNLTIMLGNNDYEHPLCFQAPDMNSTDALSILIQSIGQRWAPLVADQFQVKNCSSNRNAKNRCCNVLRLLLMNKLFDCNVRRIYNNLYSKYGPQKNLFWFHFDCNPGICPQLPVEGSGLCTHTAEIPYVFGTVSTYYSTESLNCTWDNQSQIFSNQVISHWVNTATTGKPLNQWPYYDPSMLKYFYITPYQDFAAVSWNGSCSIFDQIEQEEISYMFKNKSSSYYKNIDTIIFFVLPFSFLFFFFYK</sequence>